<comment type="caution">
    <text evidence="15">The sequence shown here is derived from an EMBL/GenBank/DDBJ whole genome shotgun (WGS) entry which is preliminary data.</text>
</comment>
<dbReference type="Pfam" id="PF22941">
    <property type="entry name" value="TADA2A-like_3rd"/>
    <property type="match status" value="1"/>
</dbReference>
<feature type="domain" description="ZZ-type" evidence="12">
    <location>
        <begin position="57"/>
        <end position="115"/>
    </location>
</feature>
<dbReference type="Pfam" id="PF04433">
    <property type="entry name" value="SWIRM"/>
    <property type="match status" value="1"/>
</dbReference>
<dbReference type="Gene3D" id="1.10.10.60">
    <property type="entry name" value="Homeodomain-like"/>
    <property type="match status" value="1"/>
</dbReference>
<dbReference type="GO" id="GO:0003713">
    <property type="term" value="F:transcription coactivator activity"/>
    <property type="evidence" value="ECO:0007669"/>
    <property type="project" value="TreeGrafter"/>
</dbReference>
<dbReference type="GeneID" id="39590463"/>
<dbReference type="Gene3D" id="3.30.60.90">
    <property type="match status" value="1"/>
</dbReference>
<evidence type="ECO:0000256" key="7">
    <source>
        <dbReference type="ARBA" id="ARBA00023242"/>
    </source>
</evidence>
<dbReference type="SMART" id="SM00717">
    <property type="entry name" value="SANT"/>
    <property type="match status" value="1"/>
</dbReference>
<feature type="region of interest" description="Disordered" evidence="9">
    <location>
        <begin position="278"/>
        <end position="350"/>
    </location>
</feature>
<feature type="compositionally biased region" description="Basic and acidic residues" evidence="9">
    <location>
        <begin position="304"/>
        <end position="318"/>
    </location>
</feature>
<dbReference type="Pfam" id="PF25299">
    <property type="entry name" value="ZZ_ADA2"/>
    <property type="match status" value="1"/>
</dbReference>
<dbReference type="CDD" id="cd00167">
    <property type="entry name" value="SANT"/>
    <property type="match status" value="1"/>
</dbReference>
<evidence type="ECO:0000259" key="12">
    <source>
        <dbReference type="PROSITE" id="PS50135"/>
    </source>
</evidence>
<organism evidence="15 16">
    <name type="scientific">Apiotrichum porosum</name>
    <dbReference type="NCBI Taxonomy" id="105984"/>
    <lineage>
        <taxon>Eukaryota</taxon>
        <taxon>Fungi</taxon>
        <taxon>Dikarya</taxon>
        <taxon>Basidiomycota</taxon>
        <taxon>Agaricomycotina</taxon>
        <taxon>Tremellomycetes</taxon>
        <taxon>Trichosporonales</taxon>
        <taxon>Trichosporonaceae</taxon>
        <taxon>Apiotrichum</taxon>
    </lineage>
</organism>
<dbReference type="PROSITE" id="PS01357">
    <property type="entry name" value="ZF_ZZ_1"/>
    <property type="match status" value="1"/>
</dbReference>
<feature type="compositionally biased region" description="Acidic residues" evidence="9">
    <location>
        <begin position="319"/>
        <end position="333"/>
    </location>
</feature>
<dbReference type="PANTHER" id="PTHR12374:SF20">
    <property type="entry name" value="TRANSCRIPTIONAL ADAPTER 2-ALPHA"/>
    <property type="match status" value="1"/>
</dbReference>
<dbReference type="GO" id="GO:0006338">
    <property type="term" value="P:chromatin remodeling"/>
    <property type="evidence" value="ECO:0007669"/>
    <property type="project" value="TreeGrafter"/>
</dbReference>
<keyword evidence="4" id="KW-0862">Zinc</keyword>
<proteinExistence type="predicted"/>
<dbReference type="SUPFAM" id="SSF57850">
    <property type="entry name" value="RING/U-box"/>
    <property type="match status" value="1"/>
</dbReference>
<dbReference type="AlphaFoldDB" id="A0A427Y013"/>
<dbReference type="InterPro" id="IPR036388">
    <property type="entry name" value="WH-like_DNA-bd_sf"/>
</dbReference>
<dbReference type="SUPFAM" id="SSF46689">
    <property type="entry name" value="Homeodomain-like"/>
    <property type="match status" value="2"/>
</dbReference>
<name>A0A427Y013_9TREE</name>
<feature type="domain" description="SWIRM" evidence="13">
    <location>
        <begin position="519"/>
        <end position="615"/>
    </location>
</feature>
<reference evidence="15 16" key="1">
    <citation type="submission" date="2018-11" db="EMBL/GenBank/DDBJ databases">
        <title>Genome sequence of Apiotrichum porosum DSM 27194.</title>
        <authorList>
            <person name="Aliyu H."/>
            <person name="Gorte O."/>
            <person name="Ochsenreither K."/>
        </authorList>
    </citation>
    <scope>NUCLEOTIDE SEQUENCE [LARGE SCALE GENOMIC DNA]</scope>
    <source>
        <strain evidence="15 16">DSM 27194</strain>
    </source>
</reference>
<dbReference type="FunFam" id="1.10.10.10:FF:000087">
    <property type="entry name" value="Transcriptional adapter 2"/>
    <property type="match status" value="1"/>
</dbReference>
<feature type="compositionally biased region" description="Acidic residues" evidence="9">
    <location>
        <begin position="288"/>
        <end position="303"/>
    </location>
</feature>
<dbReference type="InterPro" id="IPR001005">
    <property type="entry name" value="SANT/Myb"/>
</dbReference>
<dbReference type="InterPro" id="IPR041983">
    <property type="entry name" value="ADA2-like_ZZ"/>
</dbReference>
<dbReference type="GO" id="GO:0003682">
    <property type="term" value="F:chromatin binding"/>
    <property type="evidence" value="ECO:0007669"/>
    <property type="project" value="TreeGrafter"/>
</dbReference>
<evidence type="ECO:0000259" key="11">
    <source>
        <dbReference type="PROSITE" id="PS50090"/>
    </source>
</evidence>
<keyword evidence="2" id="KW-0479">Metal-binding</keyword>
<evidence type="ECO:0000259" key="13">
    <source>
        <dbReference type="PROSITE" id="PS50934"/>
    </source>
</evidence>
<dbReference type="OrthoDB" id="270417at2759"/>
<dbReference type="InterPro" id="IPR009057">
    <property type="entry name" value="Homeodomain-like_sf"/>
</dbReference>
<gene>
    <name evidence="15" type="primary">ADA2</name>
    <name evidence="15" type="ORF">EHS24_005920</name>
</gene>
<dbReference type="Pfam" id="PF00249">
    <property type="entry name" value="Myb_DNA-binding"/>
    <property type="match status" value="1"/>
</dbReference>
<dbReference type="EMBL" id="RSCE01000003">
    <property type="protein sequence ID" value="RSH84400.1"/>
    <property type="molecule type" value="Genomic_DNA"/>
</dbReference>
<dbReference type="InterPro" id="IPR055141">
    <property type="entry name" value="TADA2A_B-like_dom"/>
</dbReference>
<accession>A0A427Y013</accession>
<evidence type="ECO:0000256" key="9">
    <source>
        <dbReference type="SAM" id="MobiDB-lite"/>
    </source>
</evidence>
<dbReference type="STRING" id="105984.A0A427Y013"/>
<dbReference type="Gene3D" id="1.10.10.10">
    <property type="entry name" value="Winged helix-like DNA-binding domain superfamily/Winged helix DNA-binding domain"/>
    <property type="match status" value="1"/>
</dbReference>
<evidence type="ECO:0000256" key="10">
    <source>
        <dbReference type="SAM" id="SignalP"/>
    </source>
</evidence>
<dbReference type="PANTHER" id="PTHR12374">
    <property type="entry name" value="TRANSCRIPTIONAL ADAPTOR 2 ADA2 -RELATED"/>
    <property type="match status" value="1"/>
</dbReference>
<dbReference type="PROSITE" id="PS50135">
    <property type="entry name" value="ZF_ZZ_2"/>
    <property type="match status" value="1"/>
</dbReference>
<evidence type="ECO:0000259" key="14">
    <source>
        <dbReference type="PROSITE" id="PS51293"/>
    </source>
</evidence>
<dbReference type="GO" id="GO:0008270">
    <property type="term" value="F:zinc ion binding"/>
    <property type="evidence" value="ECO:0007669"/>
    <property type="project" value="UniProtKB-KW"/>
</dbReference>
<evidence type="ECO:0000256" key="1">
    <source>
        <dbReference type="ARBA" id="ARBA00004123"/>
    </source>
</evidence>
<dbReference type="GO" id="GO:0070461">
    <property type="term" value="C:SAGA-type complex"/>
    <property type="evidence" value="ECO:0007669"/>
    <property type="project" value="TreeGrafter"/>
</dbReference>
<keyword evidence="7" id="KW-0539">Nucleus</keyword>
<keyword evidence="5" id="KW-0805">Transcription regulation</keyword>
<dbReference type="FunFam" id="1.10.10.60:FF:000115">
    <property type="entry name" value="Transcriptional adapter 2"/>
    <property type="match status" value="1"/>
</dbReference>
<feature type="signal peptide" evidence="10">
    <location>
        <begin position="1"/>
        <end position="39"/>
    </location>
</feature>
<sequence length="658" mass="74335">MTVTHGGSELRTKHKIVSVSTLWLLVYLKLLTMLAVTEPGEPVESDPRRPLLTPSPGVKYTCDSCGVDITHTVRIKCAAKECEEVDLCPSCFCEGKEVQRHKAYHPYKVVEQHSYPIFASDWGADEELLLISGLIQYGLGNWAEVAEHVGTRTKEECEKHYLEVYLGVGDGPECKRDDDMDIDGTPDQYRIYMPPMARRIVVDTDDFQRKKKARIEEMRKPHALPASTAPLVSAPTNHEVGGFMPGRLEFEHELENEAELTVKDMEFGLVFKYGGDEQPQAKVTRPVEEEEEEEDEEGEDGDEDVKPKKEDIDVKVKVEEEDDDDEDEEEEEDNPKKRKAEVILDPPQDLEDEDELEIKLAMLDIYFSKLDKRESAKDIIFDRALTEHKRILANERKRPKEERELVGRYKVFAKLQTGQDFEVLIEGLIVEQQLRRRIAELQEYRRVGVTTAAEVEVYETAKAARAGYRPVQAREQTEVMRTGARINAGQHRFLHGTPPPGAKIDDRGSRDPTPRVPGHGGRKPPTPLNLANAASLDLLSAEEQNLCSTLRVLPKPYLMIKETYLRENERRKGLLKRRDARKMMKIDVNKSGRIFDFLVANGILKLMYDPTVKGLGPGKEGHHVGVAIDVTTGRPLPNLPSPMTHNIVMPAGITNGGP</sequence>
<dbReference type="InterPro" id="IPR043145">
    <property type="entry name" value="Znf_ZZ_sf"/>
</dbReference>
<dbReference type="CDD" id="cd02335">
    <property type="entry name" value="ZZ_ADA2"/>
    <property type="match status" value="1"/>
</dbReference>
<dbReference type="RefSeq" id="XP_028477848.1">
    <property type="nucleotide sequence ID" value="XM_028621396.1"/>
</dbReference>
<dbReference type="InterPro" id="IPR000433">
    <property type="entry name" value="Znf_ZZ"/>
</dbReference>
<evidence type="ECO:0000256" key="5">
    <source>
        <dbReference type="ARBA" id="ARBA00023015"/>
    </source>
</evidence>
<feature type="chain" id="PRO_5019073069" evidence="10">
    <location>
        <begin position="40"/>
        <end position="658"/>
    </location>
</feature>
<dbReference type="GO" id="GO:0005634">
    <property type="term" value="C:nucleus"/>
    <property type="evidence" value="ECO:0007669"/>
    <property type="project" value="UniProtKB-SubCell"/>
</dbReference>
<feature type="compositionally biased region" description="Basic and acidic residues" evidence="9">
    <location>
        <begin position="503"/>
        <end position="513"/>
    </location>
</feature>
<evidence type="ECO:0000256" key="4">
    <source>
        <dbReference type="ARBA" id="ARBA00022833"/>
    </source>
</evidence>
<dbReference type="FunFam" id="3.30.60.90:FF:000008">
    <property type="entry name" value="Transcriptional adapter 2"/>
    <property type="match status" value="1"/>
</dbReference>
<dbReference type="SMART" id="SM00291">
    <property type="entry name" value="ZnF_ZZ"/>
    <property type="match status" value="1"/>
</dbReference>
<dbReference type="PROSITE" id="PS50090">
    <property type="entry name" value="MYB_LIKE"/>
    <property type="match status" value="1"/>
</dbReference>
<dbReference type="InterPro" id="IPR007526">
    <property type="entry name" value="SWIRM"/>
</dbReference>
<keyword evidence="6" id="KW-0804">Transcription</keyword>
<dbReference type="Proteomes" id="UP000279236">
    <property type="component" value="Unassembled WGS sequence"/>
</dbReference>
<dbReference type="InterPro" id="IPR017884">
    <property type="entry name" value="SANT_dom"/>
</dbReference>
<evidence type="ECO:0000256" key="6">
    <source>
        <dbReference type="ARBA" id="ARBA00023163"/>
    </source>
</evidence>
<evidence type="ECO:0000256" key="8">
    <source>
        <dbReference type="PROSITE-ProRule" id="PRU00228"/>
    </source>
</evidence>
<keyword evidence="16" id="KW-1185">Reference proteome</keyword>
<evidence type="ECO:0000313" key="16">
    <source>
        <dbReference type="Proteomes" id="UP000279236"/>
    </source>
</evidence>
<dbReference type="PROSITE" id="PS51293">
    <property type="entry name" value="SANT"/>
    <property type="match status" value="1"/>
</dbReference>
<keyword evidence="3 8" id="KW-0863">Zinc-finger</keyword>
<dbReference type="GO" id="GO:0006357">
    <property type="term" value="P:regulation of transcription by RNA polymerase II"/>
    <property type="evidence" value="ECO:0007669"/>
    <property type="project" value="TreeGrafter"/>
</dbReference>
<feature type="domain" description="Myb-like" evidence="11">
    <location>
        <begin position="120"/>
        <end position="165"/>
    </location>
</feature>
<comment type="subcellular location">
    <subcellularLocation>
        <location evidence="1">Nucleus</location>
    </subcellularLocation>
</comment>
<feature type="region of interest" description="Disordered" evidence="9">
    <location>
        <begin position="488"/>
        <end position="527"/>
    </location>
</feature>
<evidence type="ECO:0000313" key="15">
    <source>
        <dbReference type="EMBL" id="RSH84400.1"/>
    </source>
</evidence>
<keyword evidence="10" id="KW-0732">Signal</keyword>
<dbReference type="PROSITE" id="PS50934">
    <property type="entry name" value="SWIRM"/>
    <property type="match status" value="1"/>
</dbReference>
<evidence type="ECO:0000256" key="2">
    <source>
        <dbReference type="ARBA" id="ARBA00022723"/>
    </source>
</evidence>
<protein>
    <submittedName>
        <fullName evidence="15">Transcriptional adapter ada2</fullName>
    </submittedName>
</protein>
<feature type="domain" description="SANT" evidence="14">
    <location>
        <begin position="117"/>
        <end position="169"/>
    </location>
</feature>
<evidence type="ECO:0000256" key="3">
    <source>
        <dbReference type="ARBA" id="ARBA00022771"/>
    </source>
</evidence>